<dbReference type="PANTHER" id="PTHR47981">
    <property type="entry name" value="RAB FAMILY"/>
    <property type="match status" value="1"/>
</dbReference>
<dbReference type="eggNOG" id="KOG4423">
    <property type="taxonomic scope" value="Eukaryota"/>
</dbReference>
<dbReference type="GO" id="GO:0003924">
    <property type="term" value="F:GTPase activity"/>
    <property type="evidence" value="ECO:0007669"/>
    <property type="project" value="InterPro"/>
</dbReference>
<evidence type="ECO:0000256" key="2">
    <source>
        <dbReference type="ARBA" id="ARBA00022741"/>
    </source>
</evidence>
<dbReference type="PANTHER" id="PTHR47981:SF41">
    <property type="entry name" value="RAS-RELATED PROTEIN RAB-32 ISOFORM X1"/>
    <property type="match status" value="1"/>
</dbReference>
<dbReference type="GO" id="GO:0045335">
    <property type="term" value="C:phagocytic vesicle"/>
    <property type="evidence" value="ECO:0007669"/>
    <property type="project" value="TreeGrafter"/>
</dbReference>
<dbReference type="GO" id="GO:0005525">
    <property type="term" value="F:GTP binding"/>
    <property type="evidence" value="ECO:0007669"/>
    <property type="project" value="UniProtKB-KW"/>
</dbReference>
<accession>F0YIP4</accession>
<dbReference type="RefSeq" id="XP_009040281.1">
    <property type="nucleotide sequence ID" value="XM_009042033.1"/>
</dbReference>
<evidence type="ECO:0000313" key="5">
    <source>
        <dbReference type="Proteomes" id="UP000002729"/>
    </source>
</evidence>
<evidence type="ECO:0000313" key="4">
    <source>
        <dbReference type="EMBL" id="EGB04926.1"/>
    </source>
</evidence>
<keyword evidence="2" id="KW-0547">Nucleotide-binding</keyword>
<organism evidence="5">
    <name type="scientific">Aureococcus anophagefferens</name>
    <name type="common">Harmful bloom alga</name>
    <dbReference type="NCBI Taxonomy" id="44056"/>
    <lineage>
        <taxon>Eukaryota</taxon>
        <taxon>Sar</taxon>
        <taxon>Stramenopiles</taxon>
        <taxon>Ochrophyta</taxon>
        <taxon>Pelagophyceae</taxon>
        <taxon>Pelagomonadales</taxon>
        <taxon>Pelagomonadaceae</taxon>
        <taxon>Aureococcus</taxon>
    </lineage>
</organism>
<dbReference type="Pfam" id="PF00071">
    <property type="entry name" value="Ras"/>
    <property type="match status" value="1"/>
</dbReference>
<dbReference type="OrthoDB" id="10544596at2759"/>
<reference evidence="4 5" key="1">
    <citation type="journal article" date="2011" name="Proc. Natl. Acad. Sci. U.S.A.">
        <title>Niche of harmful alga Aureococcus anophagefferens revealed through ecogenomics.</title>
        <authorList>
            <person name="Gobler C.J."/>
            <person name="Berry D.L."/>
            <person name="Dyhrman S.T."/>
            <person name="Wilhelm S.W."/>
            <person name="Salamov A."/>
            <person name="Lobanov A.V."/>
            <person name="Zhang Y."/>
            <person name="Collier J.L."/>
            <person name="Wurch L.L."/>
            <person name="Kustka A.B."/>
            <person name="Dill B.D."/>
            <person name="Shah M."/>
            <person name="VerBerkmoes N.C."/>
            <person name="Kuo A."/>
            <person name="Terry A."/>
            <person name="Pangilinan J."/>
            <person name="Lindquist E.A."/>
            <person name="Lucas S."/>
            <person name="Paulsen I.T."/>
            <person name="Hattenrath-Lehmann T.K."/>
            <person name="Talmage S.C."/>
            <person name="Walker E.A."/>
            <person name="Koch F."/>
            <person name="Burson A.M."/>
            <person name="Marcoval M.A."/>
            <person name="Tang Y.Z."/>
            <person name="Lecleir G.R."/>
            <person name="Coyne K.J."/>
            <person name="Berg G.M."/>
            <person name="Bertrand E.M."/>
            <person name="Saito M.A."/>
            <person name="Gladyshev V.N."/>
            <person name="Grigoriev I.V."/>
        </authorList>
    </citation>
    <scope>NUCLEOTIDE SEQUENCE [LARGE SCALE GENOMIC DNA]</scope>
    <source>
        <strain evidence="5">CCMP 1984</strain>
    </source>
</reference>
<dbReference type="PROSITE" id="PS51419">
    <property type="entry name" value="RAB"/>
    <property type="match status" value="1"/>
</dbReference>
<proteinExistence type="inferred from homology"/>
<dbReference type="GeneID" id="20228681"/>
<dbReference type="Proteomes" id="UP000002729">
    <property type="component" value="Unassembled WGS sequence"/>
</dbReference>
<protein>
    <submittedName>
        <fullName evidence="4">Uncharacterized protein</fullName>
    </submittedName>
</protein>
<dbReference type="EMBL" id="GL833145">
    <property type="protein sequence ID" value="EGB04926.1"/>
    <property type="molecule type" value="Genomic_DNA"/>
</dbReference>
<dbReference type="SUPFAM" id="SSF52540">
    <property type="entry name" value="P-loop containing nucleoside triphosphate hydrolases"/>
    <property type="match status" value="1"/>
</dbReference>
<gene>
    <name evidence="4" type="ORF">AURANDRAFT_72376</name>
</gene>
<dbReference type="GO" id="GO:0090385">
    <property type="term" value="P:phagosome-lysosome fusion"/>
    <property type="evidence" value="ECO:0007669"/>
    <property type="project" value="TreeGrafter"/>
</dbReference>
<dbReference type="GO" id="GO:0005764">
    <property type="term" value="C:lysosome"/>
    <property type="evidence" value="ECO:0007669"/>
    <property type="project" value="TreeGrafter"/>
</dbReference>
<dbReference type="GO" id="GO:0005770">
    <property type="term" value="C:late endosome"/>
    <property type="evidence" value="ECO:0007669"/>
    <property type="project" value="TreeGrafter"/>
</dbReference>
<evidence type="ECO:0000256" key="3">
    <source>
        <dbReference type="ARBA" id="ARBA00023134"/>
    </source>
</evidence>
<keyword evidence="5" id="KW-1185">Reference proteome</keyword>
<dbReference type="AlphaFoldDB" id="F0YIP4"/>
<dbReference type="InterPro" id="IPR027417">
    <property type="entry name" value="P-loop_NTPase"/>
</dbReference>
<comment type="similarity">
    <text evidence="1">Belongs to the small GTPase superfamily. Rab family.</text>
</comment>
<evidence type="ECO:0000256" key="1">
    <source>
        <dbReference type="ARBA" id="ARBA00006270"/>
    </source>
</evidence>
<sequence>MVPTALVAALDKAFGTSRADARRLPSARNRVAARSEPFLRALRRYSEPQSLRRCSCAPGAPALVDLRGAGTRAAPTARGVCAGTGARRDWRFSPGNEAMGHNASSRATGVGRLRDGFRRHVYRLECAHASPKSPERLVHATAFCPRGRKTETLGGHGRSSARSRSIYANPLREPRLSKYQLKVGYPSQANTLHILVTSELFPMDSGRPTGSQKSTSSKKRLGLEHSLKLAMIEEMGNLSVVLQIADDEDTAQLGDNCGYHQSACCQKANGAIMCYDQSNDEALRRVSRRKAEFDSDVTFRSGDVLPVVLVATKCDGTSAIDKNALDLFCVNNGFVAWFQTSAKTGEGVDAAFNCLTSNIMMCQDRWRHDERSYEDIFVENCACG</sequence>
<dbReference type="InParanoid" id="F0YIP4"/>
<dbReference type="KEGG" id="aaf:AURANDRAFT_72376"/>
<dbReference type="Gene3D" id="3.40.50.300">
    <property type="entry name" value="P-loop containing nucleotide triphosphate hydrolases"/>
    <property type="match status" value="1"/>
</dbReference>
<dbReference type="GO" id="GO:0008333">
    <property type="term" value="P:endosome to lysosome transport"/>
    <property type="evidence" value="ECO:0007669"/>
    <property type="project" value="TreeGrafter"/>
</dbReference>
<name>F0YIP4_AURAN</name>
<dbReference type="SMART" id="SM00175">
    <property type="entry name" value="RAB"/>
    <property type="match status" value="1"/>
</dbReference>
<keyword evidence="3" id="KW-0342">GTP-binding</keyword>
<dbReference type="InterPro" id="IPR001806">
    <property type="entry name" value="Small_GTPase"/>
</dbReference>